<reference evidence="2" key="1">
    <citation type="submission" date="2020-11" db="EMBL/GenBank/DDBJ databases">
        <authorList>
            <person name="Tran Van P."/>
        </authorList>
    </citation>
    <scope>NUCLEOTIDE SEQUENCE</scope>
</reference>
<feature type="domain" description="VWFC" evidence="1">
    <location>
        <begin position="40"/>
        <end position="108"/>
    </location>
</feature>
<feature type="domain" description="VWFC" evidence="1">
    <location>
        <begin position="143"/>
        <end position="217"/>
    </location>
</feature>
<dbReference type="Proteomes" id="UP000759131">
    <property type="component" value="Unassembled WGS sequence"/>
</dbReference>
<dbReference type="PANTHER" id="PTHR46303:SF1">
    <property type="entry name" value="VWFC DOMAIN-CONTAINING PROTEIN"/>
    <property type="match status" value="1"/>
</dbReference>
<accession>A0A7R9Q0X7</accession>
<dbReference type="InterPro" id="IPR001007">
    <property type="entry name" value="VWF_dom"/>
</dbReference>
<dbReference type="OrthoDB" id="6511152at2759"/>
<gene>
    <name evidence="2" type="ORF">OSB1V03_LOCUS7998</name>
</gene>
<dbReference type="EMBL" id="OC859424">
    <property type="protein sequence ID" value="CAD7627572.1"/>
    <property type="molecule type" value="Genomic_DNA"/>
</dbReference>
<proteinExistence type="predicted"/>
<dbReference type="GO" id="GO:0005615">
    <property type="term" value="C:extracellular space"/>
    <property type="evidence" value="ECO:0007669"/>
    <property type="project" value="TreeGrafter"/>
</dbReference>
<evidence type="ECO:0000313" key="3">
    <source>
        <dbReference type="Proteomes" id="UP000759131"/>
    </source>
</evidence>
<dbReference type="GO" id="GO:0036122">
    <property type="term" value="F:BMP binding"/>
    <property type="evidence" value="ECO:0007669"/>
    <property type="project" value="TreeGrafter"/>
</dbReference>
<dbReference type="PANTHER" id="PTHR46303">
    <property type="entry name" value="VWFC DOMAIN-CONTAINING PROTEIN"/>
    <property type="match status" value="1"/>
</dbReference>
<sequence length="462" mass="51837">MKAWETLKTQTTYHYLYLYPFVDKSNINEDSAQTPPSKWCPFSGTKYPLGESWFRRLDTHHMSYCVACVCAQEGKSNCTSKPCDGLIKVCESADQLSDLDKGCCQQCIETDETKRVEIHSHVKSQVNIINMKTTTQRPLITTNTCQHNGRTYEDNQIFASNTSAIHRISDNQCVQCICQAGLVLCRLKTCYADSCSSVGDDSNGFNEDCCPLRANCRDKPISDSDNYIKKEGHLVTIYSPNDDSSGTYQAFNANDCKSGEKMHQNGAKWHPIIGPFGQMDCVICVCNSGTVECSRITCHSHLKTSCLKTKPIQGQCCPICVDQTNDNQKLTDNQNERQIQESAIGRSNKSANNENIEVTKNETICVAMKMDTIVYRSHAQSSNSAYYQYAFQTRATNRSTTLYSFTVKDGKIADFSQQYLTQDEYNSLSQTFKFKLLGATKSMGQTCEKVSSKMYSELQDSS</sequence>
<dbReference type="AlphaFoldDB" id="A0A7R9Q0X7"/>
<name>A0A7R9Q0X7_9ACAR</name>
<dbReference type="PROSITE" id="PS01208">
    <property type="entry name" value="VWFC_1"/>
    <property type="match status" value="1"/>
</dbReference>
<dbReference type="EMBL" id="CAJPIZ010004849">
    <property type="protein sequence ID" value="CAG2108002.1"/>
    <property type="molecule type" value="Genomic_DNA"/>
</dbReference>
<dbReference type="GO" id="GO:0030154">
    <property type="term" value="P:cell differentiation"/>
    <property type="evidence" value="ECO:0007669"/>
    <property type="project" value="TreeGrafter"/>
</dbReference>
<dbReference type="SMART" id="SM00214">
    <property type="entry name" value="VWC"/>
    <property type="match status" value="3"/>
</dbReference>
<dbReference type="SUPFAM" id="SSF57603">
    <property type="entry name" value="FnI-like domain"/>
    <property type="match status" value="3"/>
</dbReference>
<dbReference type="GO" id="GO:0030514">
    <property type="term" value="P:negative regulation of BMP signaling pathway"/>
    <property type="evidence" value="ECO:0007669"/>
    <property type="project" value="TreeGrafter"/>
</dbReference>
<organism evidence="2">
    <name type="scientific">Medioppia subpectinata</name>
    <dbReference type="NCBI Taxonomy" id="1979941"/>
    <lineage>
        <taxon>Eukaryota</taxon>
        <taxon>Metazoa</taxon>
        <taxon>Ecdysozoa</taxon>
        <taxon>Arthropoda</taxon>
        <taxon>Chelicerata</taxon>
        <taxon>Arachnida</taxon>
        <taxon>Acari</taxon>
        <taxon>Acariformes</taxon>
        <taxon>Sarcoptiformes</taxon>
        <taxon>Oribatida</taxon>
        <taxon>Brachypylina</taxon>
        <taxon>Oppioidea</taxon>
        <taxon>Oppiidae</taxon>
        <taxon>Medioppia</taxon>
    </lineage>
</organism>
<dbReference type="PROSITE" id="PS50184">
    <property type="entry name" value="VWFC_2"/>
    <property type="match status" value="3"/>
</dbReference>
<feature type="domain" description="VWFC" evidence="1">
    <location>
        <begin position="254"/>
        <end position="321"/>
    </location>
</feature>
<keyword evidence="3" id="KW-1185">Reference proteome</keyword>
<dbReference type="Pfam" id="PF00093">
    <property type="entry name" value="VWC"/>
    <property type="match status" value="1"/>
</dbReference>
<dbReference type="InterPro" id="IPR045717">
    <property type="entry name" value="CHRDL1/2"/>
</dbReference>
<protein>
    <recommendedName>
        <fullName evidence="1">VWFC domain-containing protein</fullName>
    </recommendedName>
</protein>
<evidence type="ECO:0000313" key="2">
    <source>
        <dbReference type="EMBL" id="CAD7627572.1"/>
    </source>
</evidence>
<evidence type="ECO:0000259" key="1">
    <source>
        <dbReference type="PROSITE" id="PS50184"/>
    </source>
</evidence>
<dbReference type="Gene3D" id="6.20.200.20">
    <property type="match status" value="1"/>
</dbReference>
<dbReference type="Gene3D" id="2.10.70.10">
    <property type="entry name" value="Complement Module, domain 1"/>
    <property type="match status" value="1"/>
</dbReference>